<name>A0A917DUA4_9SPHN</name>
<gene>
    <name evidence="4" type="ORF">GCM10010990_16120</name>
</gene>
<dbReference type="GO" id="GO:0004190">
    <property type="term" value="F:aspartic-type endopeptidase activity"/>
    <property type="evidence" value="ECO:0007669"/>
    <property type="project" value="InterPro"/>
</dbReference>
<keyword evidence="2" id="KW-0472">Membrane</keyword>
<keyword evidence="1" id="KW-0378">Hydrolase</keyword>
<dbReference type="InterPro" id="IPR034122">
    <property type="entry name" value="Retropepsin-like_bacterial"/>
</dbReference>
<dbReference type="GO" id="GO:0006508">
    <property type="term" value="P:proteolysis"/>
    <property type="evidence" value="ECO:0007669"/>
    <property type="project" value="InterPro"/>
</dbReference>
<dbReference type="OrthoDB" id="7595324at2"/>
<evidence type="ECO:0000256" key="1">
    <source>
        <dbReference type="ARBA" id="ARBA00022801"/>
    </source>
</evidence>
<evidence type="ECO:0000313" key="4">
    <source>
        <dbReference type="EMBL" id="GGD67426.1"/>
    </source>
</evidence>
<proteinExistence type="predicted"/>
<evidence type="ECO:0000313" key="5">
    <source>
        <dbReference type="Proteomes" id="UP000612349"/>
    </source>
</evidence>
<dbReference type="RefSeq" id="WP_066771106.1">
    <property type="nucleotide sequence ID" value="NZ_BMIP01000003.1"/>
</dbReference>
<dbReference type="Pfam" id="PF13975">
    <property type="entry name" value="gag-asp_proteas"/>
    <property type="match status" value="1"/>
</dbReference>
<dbReference type="SUPFAM" id="SSF50630">
    <property type="entry name" value="Acid proteases"/>
    <property type="match status" value="1"/>
</dbReference>
<reference evidence="4" key="2">
    <citation type="submission" date="2020-09" db="EMBL/GenBank/DDBJ databases">
        <authorList>
            <person name="Sun Q."/>
            <person name="Zhou Y."/>
        </authorList>
    </citation>
    <scope>NUCLEOTIDE SEQUENCE</scope>
    <source>
        <strain evidence="4">CGMCC 1.15360</strain>
    </source>
</reference>
<keyword evidence="2" id="KW-0812">Transmembrane</keyword>
<dbReference type="EMBL" id="BMIP01000003">
    <property type="protein sequence ID" value="GGD67426.1"/>
    <property type="molecule type" value="Genomic_DNA"/>
</dbReference>
<accession>A0A917DUA4</accession>
<keyword evidence="2" id="KW-1133">Transmembrane helix</keyword>
<dbReference type="CDD" id="cd05483">
    <property type="entry name" value="retropepsin_like_bacteria"/>
    <property type="match status" value="1"/>
</dbReference>
<organism evidence="4 5">
    <name type="scientific">Croceicoccus mobilis</name>
    <dbReference type="NCBI Taxonomy" id="1703339"/>
    <lineage>
        <taxon>Bacteria</taxon>
        <taxon>Pseudomonadati</taxon>
        <taxon>Pseudomonadota</taxon>
        <taxon>Alphaproteobacteria</taxon>
        <taxon>Sphingomonadales</taxon>
        <taxon>Erythrobacteraceae</taxon>
        <taxon>Croceicoccus</taxon>
    </lineage>
</organism>
<dbReference type="PROSITE" id="PS00141">
    <property type="entry name" value="ASP_PROTEASE"/>
    <property type="match status" value="1"/>
</dbReference>
<reference evidence="4" key="1">
    <citation type="journal article" date="2014" name="Int. J. Syst. Evol. Microbiol.">
        <title>Complete genome sequence of Corynebacterium casei LMG S-19264T (=DSM 44701T), isolated from a smear-ripened cheese.</title>
        <authorList>
            <consortium name="US DOE Joint Genome Institute (JGI-PGF)"/>
            <person name="Walter F."/>
            <person name="Albersmeier A."/>
            <person name="Kalinowski J."/>
            <person name="Ruckert C."/>
        </authorList>
    </citation>
    <scope>NUCLEOTIDE SEQUENCE</scope>
    <source>
        <strain evidence="4">CGMCC 1.15360</strain>
    </source>
</reference>
<feature type="transmembrane region" description="Helical" evidence="2">
    <location>
        <begin position="50"/>
        <end position="70"/>
    </location>
</feature>
<dbReference type="Gene3D" id="2.40.70.10">
    <property type="entry name" value="Acid Proteases"/>
    <property type="match status" value="1"/>
</dbReference>
<feature type="domain" description="Peptidase A2" evidence="3">
    <location>
        <begin position="118"/>
        <end position="197"/>
    </location>
</feature>
<sequence>MDLSRLSSLPYGELFAENPLLLFALIALGVSIIGGAMIRSMPRLGGLLRGLGSFGLAIALVLTVIDVARLSGGSDFARSLSVAELGMPEQVVEGDETRVPLSRDGHYWLEATVNDHPERFLIDTGASLTAMGEDAAARGRIEPSAFRGTIALQTANGSAPGKVATMGELRAGNIVARDLDVVVAPSMNGINVLGMNFLSRLESWRVEDGTLVLVPHHPQPVQDL</sequence>
<protein>
    <recommendedName>
        <fullName evidence="3">Peptidase A2 domain-containing protein</fullName>
    </recommendedName>
</protein>
<dbReference type="InterPro" id="IPR011969">
    <property type="entry name" value="Clan_AA_Asp_peptidase_C"/>
</dbReference>
<dbReference type="InterPro" id="IPR021109">
    <property type="entry name" value="Peptidase_aspartic_dom_sf"/>
</dbReference>
<dbReference type="InterPro" id="IPR001969">
    <property type="entry name" value="Aspartic_peptidase_AS"/>
</dbReference>
<dbReference type="Proteomes" id="UP000612349">
    <property type="component" value="Unassembled WGS sequence"/>
</dbReference>
<comment type="caution">
    <text evidence="4">The sequence shown here is derived from an EMBL/GenBank/DDBJ whole genome shotgun (WGS) entry which is preliminary data.</text>
</comment>
<evidence type="ECO:0000256" key="2">
    <source>
        <dbReference type="SAM" id="Phobius"/>
    </source>
</evidence>
<feature type="transmembrane region" description="Helical" evidence="2">
    <location>
        <begin position="20"/>
        <end position="38"/>
    </location>
</feature>
<evidence type="ECO:0000259" key="3">
    <source>
        <dbReference type="PROSITE" id="PS50175"/>
    </source>
</evidence>
<keyword evidence="5" id="KW-1185">Reference proteome</keyword>
<dbReference type="PROSITE" id="PS50175">
    <property type="entry name" value="ASP_PROT_RETROV"/>
    <property type="match status" value="1"/>
</dbReference>
<dbReference type="InterPro" id="IPR001995">
    <property type="entry name" value="Peptidase_A2_cat"/>
</dbReference>
<dbReference type="AlphaFoldDB" id="A0A917DUA4"/>
<dbReference type="NCBIfam" id="TIGR02281">
    <property type="entry name" value="clan_AA_DTGA"/>
    <property type="match status" value="1"/>
</dbReference>